<keyword evidence="4" id="KW-0663">Pyridoxal phosphate</keyword>
<dbReference type="RefSeq" id="WP_070908821.1">
    <property type="nucleotide sequence ID" value="NZ_MIKE01000029.1"/>
</dbReference>
<dbReference type="InterPro" id="IPR050859">
    <property type="entry name" value="Class-I_PLP-dep_aminotransf"/>
</dbReference>
<dbReference type="GO" id="GO:0030170">
    <property type="term" value="F:pyridoxal phosphate binding"/>
    <property type="evidence" value="ECO:0007669"/>
    <property type="project" value="InterPro"/>
</dbReference>
<dbReference type="InterPro" id="IPR015422">
    <property type="entry name" value="PyrdxlP-dep_Trfase_small"/>
</dbReference>
<keyword evidence="2" id="KW-0032">Aminotransferase</keyword>
<evidence type="ECO:0000313" key="8">
    <source>
        <dbReference type="Proteomes" id="UP000180252"/>
    </source>
</evidence>
<keyword evidence="3" id="KW-0808">Transferase</keyword>
<dbReference type="CDD" id="cd00609">
    <property type="entry name" value="AAT_like"/>
    <property type="match status" value="1"/>
</dbReference>
<gene>
    <name evidence="7" type="ORF">B0A71_04265</name>
    <name evidence="6" type="ORF">BHE19_19305</name>
</gene>
<protein>
    <recommendedName>
        <fullName evidence="5">Aminotransferase class I/classII large domain-containing protein</fullName>
    </recommendedName>
</protein>
<sequence>MIEKIISQPSIDVVNPLLFSMGEDVMGFLNEVQLQYPEAISFASGRPDAKYFNMGQFSECLDYFVQHNVREKGIEENIVLENLGQYNRTKGIINTEVAKYLFIDEFIKVNPEDILITVGAQEAISIGITTLCDRENDVILVEDPAYIGITHFAKINDYKIESIPVIANESSIKAIEDKILEHQEKGKKVKVVYVIPDFQNPTGNSMSLSNRHKLLALARLYDFVIFEDNAYGDFYYENEKMPTLKSLDENDTVIYLRSLSKTIYPSLRLCLMVVTQKVKVQDKIFALSDLMAKTKGYVTVNTPSIMQAMFGGLLLKNKFSLESLNAEKRTGMKEKRDQLLESLNHFFNKETQYWAENISWNLPAGGFFLILKVPFKVTKEDVIRCAEVNKVIFTPMSFFYMNEGGENELRLAFSNVTKEEIIDGVQRLSEFIKSKVKNQ</sequence>
<proteinExistence type="predicted"/>
<dbReference type="EMBL" id="MIKE01000029">
    <property type="protein sequence ID" value="OHT43121.1"/>
    <property type="molecule type" value="Genomic_DNA"/>
</dbReference>
<dbReference type="Proteomes" id="UP000180252">
    <property type="component" value="Unassembled WGS sequence"/>
</dbReference>
<evidence type="ECO:0000259" key="5">
    <source>
        <dbReference type="Pfam" id="PF00155"/>
    </source>
</evidence>
<evidence type="ECO:0000256" key="3">
    <source>
        <dbReference type="ARBA" id="ARBA00022679"/>
    </source>
</evidence>
<feature type="domain" description="Aminotransferase class I/classII large" evidence="5">
    <location>
        <begin position="93"/>
        <end position="428"/>
    </location>
</feature>
<reference evidence="6" key="1">
    <citation type="submission" date="2016-09" db="EMBL/GenBank/DDBJ databases">
        <authorList>
            <person name="Capua I."/>
            <person name="De Benedictis P."/>
            <person name="Joannis T."/>
            <person name="Lombin L.H."/>
            <person name="Cattoli G."/>
        </authorList>
    </citation>
    <scope>NUCLEOTIDE SEQUENCE [LARGE SCALE GENOMIC DNA]</scope>
    <source>
        <strain evidence="6">MSU</strain>
    </source>
</reference>
<dbReference type="Proteomes" id="UP000198319">
    <property type="component" value="Unassembled WGS sequence"/>
</dbReference>
<evidence type="ECO:0000256" key="1">
    <source>
        <dbReference type="ARBA" id="ARBA00001933"/>
    </source>
</evidence>
<dbReference type="Pfam" id="PF00155">
    <property type="entry name" value="Aminotran_1_2"/>
    <property type="match status" value="1"/>
</dbReference>
<reference evidence="7 9" key="3">
    <citation type="submission" date="2016-11" db="EMBL/GenBank/DDBJ databases">
        <title>Whole genomes of Flavobacteriaceae.</title>
        <authorList>
            <person name="Stine C."/>
            <person name="Li C."/>
            <person name="Tadesse D."/>
        </authorList>
    </citation>
    <scope>NUCLEOTIDE SEQUENCE [LARGE SCALE GENOMIC DNA]</scope>
    <source>
        <strain evidence="7 9">ATCC BAA-2541</strain>
    </source>
</reference>
<accession>A0A1S1J095</accession>
<dbReference type="Gene3D" id="3.40.640.10">
    <property type="entry name" value="Type I PLP-dependent aspartate aminotransferase-like (Major domain)"/>
    <property type="match status" value="1"/>
</dbReference>
<evidence type="ECO:0000256" key="4">
    <source>
        <dbReference type="ARBA" id="ARBA00022898"/>
    </source>
</evidence>
<comment type="caution">
    <text evidence="6">The sequence shown here is derived from an EMBL/GenBank/DDBJ whole genome shotgun (WGS) entry which is preliminary data.</text>
</comment>
<evidence type="ECO:0000313" key="6">
    <source>
        <dbReference type="EMBL" id="OHT43121.1"/>
    </source>
</evidence>
<name>A0A1S1J095_9FLAO</name>
<dbReference type="InterPro" id="IPR015424">
    <property type="entry name" value="PyrdxlP-dep_Trfase"/>
</dbReference>
<evidence type="ECO:0000256" key="2">
    <source>
        <dbReference type="ARBA" id="ARBA00022576"/>
    </source>
</evidence>
<dbReference type="OrthoDB" id="9802328at2"/>
<dbReference type="PANTHER" id="PTHR42790:SF19">
    <property type="entry name" value="KYNURENINE_ALPHA-AMINOADIPATE AMINOTRANSFERASE, MITOCHONDRIAL"/>
    <property type="match status" value="1"/>
</dbReference>
<dbReference type="GO" id="GO:1901605">
    <property type="term" value="P:alpha-amino acid metabolic process"/>
    <property type="evidence" value="ECO:0007669"/>
    <property type="project" value="TreeGrafter"/>
</dbReference>
<dbReference type="SUPFAM" id="SSF53383">
    <property type="entry name" value="PLP-dependent transferases"/>
    <property type="match status" value="1"/>
</dbReference>
<evidence type="ECO:0000313" key="7">
    <source>
        <dbReference type="EMBL" id="OXB21439.1"/>
    </source>
</evidence>
<comment type="cofactor">
    <cofactor evidence="1">
        <name>pyridoxal 5'-phosphate</name>
        <dbReference type="ChEBI" id="CHEBI:597326"/>
    </cofactor>
</comment>
<dbReference type="Gene3D" id="3.90.1150.10">
    <property type="entry name" value="Aspartate Aminotransferase, domain 1"/>
    <property type="match status" value="1"/>
</dbReference>
<organism evidence="6 8">
    <name type="scientific">Flavobacterium tructae</name>
    <dbReference type="NCBI Taxonomy" id="1114873"/>
    <lineage>
        <taxon>Bacteria</taxon>
        <taxon>Pseudomonadati</taxon>
        <taxon>Bacteroidota</taxon>
        <taxon>Flavobacteriia</taxon>
        <taxon>Flavobacteriales</taxon>
        <taxon>Flavobacteriaceae</taxon>
        <taxon>Flavobacterium</taxon>
    </lineage>
</organism>
<dbReference type="PANTHER" id="PTHR42790">
    <property type="entry name" value="AMINOTRANSFERASE"/>
    <property type="match status" value="1"/>
</dbReference>
<dbReference type="STRING" id="1278819.BHE19_19305"/>
<keyword evidence="9" id="KW-1185">Reference proteome</keyword>
<evidence type="ECO:0000313" key="9">
    <source>
        <dbReference type="Proteomes" id="UP000198319"/>
    </source>
</evidence>
<dbReference type="EMBL" id="MUHG01000004">
    <property type="protein sequence ID" value="OXB21439.1"/>
    <property type="molecule type" value="Genomic_DNA"/>
</dbReference>
<dbReference type="InterPro" id="IPR015421">
    <property type="entry name" value="PyrdxlP-dep_Trfase_major"/>
</dbReference>
<dbReference type="InterPro" id="IPR004839">
    <property type="entry name" value="Aminotransferase_I/II_large"/>
</dbReference>
<dbReference type="GO" id="GO:0008483">
    <property type="term" value="F:transaminase activity"/>
    <property type="evidence" value="ECO:0007669"/>
    <property type="project" value="UniProtKB-KW"/>
</dbReference>
<dbReference type="AlphaFoldDB" id="A0A1S1J095"/>
<reference evidence="8" key="2">
    <citation type="submission" date="2016-09" db="EMBL/GenBank/DDBJ databases">
        <authorList>
            <person name="Chen S."/>
            <person name="Walker E."/>
        </authorList>
    </citation>
    <scope>NUCLEOTIDE SEQUENCE [LARGE SCALE GENOMIC DNA]</scope>
    <source>
        <strain evidence="8">MSU</strain>
    </source>
</reference>